<reference evidence="2 3" key="1">
    <citation type="submission" date="2018-06" db="EMBL/GenBank/DDBJ databases">
        <authorList>
            <consortium name="Pathogen Informatics"/>
            <person name="Doyle S."/>
        </authorList>
    </citation>
    <scope>NUCLEOTIDE SEQUENCE [LARGE SCALE GENOMIC DNA]</scope>
    <source>
        <strain evidence="2 3">NCTC13160</strain>
    </source>
</reference>
<accession>A0A378YM25</accession>
<organism evidence="2 3">
    <name type="scientific">Pandoraea pnomenusa</name>
    <dbReference type="NCBI Taxonomy" id="93220"/>
    <lineage>
        <taxon>Bacteria</taxon>
        <taxon>Pseudomonadati</taxon>
        <taxon>Pseudomonadota</taxon>
        <taxon>Betaproteobacteria</taxon>
        <taxon>Burkholderiales</taxon>
        <taxon>Burkholderiaceae</taxon>
        <taxon>Pandoraea</taxon>
    </lineage>
</organism>
<protein>
    <submittedName>
        <fullName evidence="2">Uncharacterized protein</fullName>
    </submittedName>
</protein>
<evidence type="ECO:0000313" key="2">
    <source>
        <dbReference type="EMBL" id="SUA78245.1"/>
    </source>
</evidence>
<gene>
    <name evidence="2" type="ORF">NCTC13160_02425</name>
</gene>
<sequence length="85" mass="8879">MYRASMCDVAFTANATPLGSYKIDTIRSHRHSAQNGTSFLNSAVSGGNLASFASGSSVLNTPATDYTGTGETAPKHTAYAPRIHV</sequence>
<name>A0A378YM25_9BURK</name>
<dbReference type="EMBL" id="UGSG01000001">
    <property type="protein sequence ID" value="SUA78245.1"/>
    <property type="molecule type" value="Genomic_DNA"/>
</dbReference>
<evidence type="ECO:0000313" key="3">
    <source>
        <dbReference type="Proteomes" id="UP000254573"/>
    </source>
</evidence>
<proteinExistence type="predicted"/>
<evidence type="ECO:0000256" key="1">
    <source>
        <dbReference type="SAM" id="MobiDB-lite"/>
    </source>
</evidence>
<dbReference type="Proteomes" id="UP000254573">
    <property type="component" value="Unassembled WGS sequence"/>
</dbReference>
<dbReference type="AlphaFoldDB" id="A0A378YM25"/>
<feature type="region of interest" description="Disordered" evidence="1">
    <location>
        <begin position="63"/>
        <end position="85"/>
    </location>
</feature>